<dbReference type="EMBL" id="CADCVO010000046">
    <property type="protein sequence ID" value="CAA9469141.1"/>
    <property type="molecule type" value="Genomic_DNA"/>
</dbReference>
<feature type="non-terminal residue" evidence="2">
    <location>
        <position position="124"/>
    </location>
</feature>
<proteinExistence type="predicted"/>
<feature type="compositionally biased region" description="Basic and acidic residues" evidence="1">
    <location>
        <begin position="17"/>
        <end position="36"/>
    </location>
</feature>
<dbReference type="AlphaFoldDB" id="A0A6J4RJ98"/>
<organism evidence="2">
    <name type="scientific">uncultured Solirubrobacteraceae bacterium</name>
    <dbReference type="NCBI Taxonomy" id="1162706"/>
    <lineage>
        <taxon>Bacteria</taxon>
        <taxon>Bacillati</taxon>
        <taxon>Actinomycetota</taxon>
        <taxon>Thermoleophilia</taxon>
        <taxon>Solirubrobacterales</taxon>
        <taxon>Solirubrobacteraceae</taxon>
        <taxon>environmental samples</taxon>
    </lineage>
</organism>
<feature type="non-terminal residue" evidence="2">
    <location>
        <position position="1"/>
    </location>
</feature>
<accession>A0A6J4RJ98</accession>
<name>A0A6J4RJ98_9ACTN</name>
<feature type="compositionally biased region" description="Low complexity" evidence="1">
    <location>
        <begin position="89"/>
        <end position="102"/>
    </location>
</feature>
<gene>
    <name evidence="2" type="ORF">AVDCRST_MAG13-326</name>
</gene>
<protein>
    <submittedName>
        <fullName evidence="2">RsbS, negative regulator of sigma-B</fullName>
    </submittedName>
</protein>
<feature type="compositionally biased region" description="Pro residues" evidence="1">
    <location>
        <begin position="107"/>
        <end position="117"/>
    </location>
</feature>
<evidence type="ECO:0000313" key="2">
    <source>
        <dbReference type="EMBL" id="CAA9469141.1"/>
    </source>
</evidence>
<reference evidence="2" key="1">
    <citation type="submission" date="2020-02" db="EMBL/GenBank/DDBJ databases">
        <authorList>
            <person name="Meier V. D."/>
        </authorList>
    </citation>
    <scope>NUCLEOTIDE SEQUENCE</scope>
    <source>
        <strain evidence="2">AVDCRST_MAG13</strain>
    </source>
</reference>
<evidence type="ECO:0000256" key="1">
    <source>
        <dbReference type="SAM" id="MobiDB-lite"/>
    </source>
</evidence>
<sequence>VGRHPPPGRLPHRLHPVRPERHGDPRAARRALRADRAPALPRPRGGRRRPGGHRLLRGPRPAADRHHRQAAGRGDGDRRHPARRRRGHGPVPAQHGAAAGHARPGRGPDPPPPPDGRPWPRRTV</sequence>
<feature type="compositionally biased region" description="Basic residues" evidence="1">
    <location>
        <begin position="44"/>
        <end position="57"/>
    </location>
</feature>
<feature type="region of interest" description="Disordered" evidence="1">
    <location>
        <begin position="1"/>
        <end position="124"/>
    </location>
</feature>